<evidence type="ECO:0000313" key="2">
    <source>
        <dbReference type="EMBL" id="ALG87924.1"/>
    </source>
</evidence>
<proteinExistence type="predicted"/>
<keyword evidence="2" id="KW-0614">Plasmid</keyword>
<gene>
    <name evidence="2" type="ORF">SP547_pKM00125</name>
</gene>
<sequence length="52" mass="5553">MLAILVISIIISFLMIAMNALNNHSESVGNIISAILAIILIAVSIIAYKLTK</sequence>
<geneLocation type="plasmid" evidence="2">
    <name>pKM01</name>
</geneLocation>
<keyword evidence="1" id="KW-0812">Transmembrane</keyword>
<dbReference type="RefSeq" id="WP_181393507.1">
    <property type="nucleotide sequence ID" value="NZ_JAENBT010000004.1"/>
</dbReference>
<organism evidence="2">
    <name type="scientific">Staphylococcus pseudintermedius</name>
    <dbReference type="NCBI Taxonomy" id="283734"/>
    <lineage>
        <taxon>Bacteria</taxon>
        <taxon>Bacillati</taxon>
        <taxon>Bacillota</taxon>
        <taxon>Bacilli</taxon>
        <taxon>Bacillales</taxon>
        <taxon>Staphylococcaceae</taxon>
        <taxon>Staphylococcus</taxon>
        <taxon>Staphylococcus intermedius group</taxon>
    </lineage>
</organism>
<reference evidence="2" key="1">
    <citation type="submission" date="2015-08" db="EMBL/GenBank/DDBJ databases">
        <title>Complete Plasmid Sequence of Staphylococcus pseudintermedius HK547/11 pKM01.</title>
        <authorList>
            <person name="Calcutt M.J."/>
            <person name="Foecking M.F."/>
            <person name="Hsieh H.-Y."/>
            <person name="Stewart G.C."/>
            <person name="Pintaric S."/>
            <person name="Martinec B.S."/>
            <person name="Matanovic K."/>
        </authorList>
    </citation>
    <scope>NUCLEOTIDE SEQUENCE</scope>
    <source>
        <strain evidence="2">HR547/11</strain>
        <plasmid evidence="2">pKM01</plasmid>
    </source>
</reference>
<feature type="transmembrane region" description="Helical" evidence="1">
    <location>
        <begin position="29"/>
        <end position="48"/>
    </location>
</feature>
<name>A0A0N9NP96_STAPS</name>
<keyword evidence="1" id="KW-0472">Membrane</keyword>
<accession>A0A0N9NP96</accession>
<evidence type="ECO:0000256" key="1">
    <source>
        <dbReference type="SAM" id="Phobius"/>
    </source>
</evidence>
<dbReference type="AlphaFoldDB" id="A0A0N9NP96"/>
<dbReference type="EMBL" id="KT373969">
    <property type="protein sequence ID" value="ALG87924.1"/>
    <property type="molecule type" value="Genomic_DNA"/>
</dbReference>
<protein>
    <submittedName>
        <fullName evidence="2">Uncharacterized protein</fullName>
    </submittedName>
</protein>
<keyword evidence="1" id="KW-1133">Transmembrane helix</keyword>